<dbReference type="EMBL" id="CP069483">
    <property type="protein sequence ID" value="QRO79070.1"/>
    <property type="molecule type" value="Genomic_DNA"/>
</dbReference>
<proteinExistence type="predicted"/>
<sequence>MSRTALKIAIAGSCRAERRLARRGRQKAQVRSRRARQIVAAHVHFMSRRDVFKRATAEYRRSRHNAERYRVTSIAHRRALRDRSIASVAIDH</sequence>
<dbReference type="RefSeq" id="WP_123806738.1">
    <property type="nucleotide sequence ID" value="NZ_CP033838.1"/>
</dbReference>
<dbReference type="Proteomes" id="UP000625568">
    <property type="component" value="Chromosome 2"/>
</dbReference>
<reference evidence="1 2" key="1">
    <citation type="submission" date="2021-02" db="EMBL/GenBank/DDBJ databases">
        <title>FDA dAtabase for Regulatory Grade micrObial Sequences (FDA-ARGOS): Supporting development and validation of Infectious Disease Dx tests.</title>
        <authorList>
            <person name="Minogue T."/>
            <person name="Wolcott M."/>
            <person name="Wasieloski L."/>
            <person name="Aguilar W."/>
            <person name="Moore D."/>
            <person name="Jaissle J."/>
            <person name="Tallon L."/>
            <person name="Sadzewicz L."/>
            <person name="Zhao X."/>
            <person name="Boylan J."/>
            <person name="Ott S."/>
            <person name="Bowen H."/>
            <person name="Vavikolanu K."/>
            <person name="Mehta A."/>
            <person name="Aluvathingal J."/>
            <person name="Nadendla S."/>
            <person name="Yan Y."/>
            <person name="Sichtig H."/>
        </authorList>
    </citation>
    <scope>NUCLEOTIDE SEQUENCE [LARGE SCALE GENOMIC DNA]</scope>
    <source>
        <strain evidence="1 2">FDAARGOS_1272</strain>
    </source>
</reference>
<gene>
    <name evidence="1" type="ORF">I6K02_21095</name>
</gene>
<dbReference type="GeneID" id="93128902"/>
<evidence type="ECO:0000313" key="1">
    <source>
        <dbReference type="EMBL" id="QRO79070.1"/>
    </source>
</evidence>
<organism evidence="1 2">
    <name type="scientific">Burkholderia dolosa</name>
    <dbReference type="NCBI Taxonomy" id="152500"/>
    <lineage>
        <taxon>Bacteria</taxon>
        <taxon>Pseudomonadati</taxon>
        <taxon>Pseudomonadota</taxon>
        <taxon>Betaproteobacteria</taxon>
        <taxon>Burkholderiales</taxon>
        <taxon>Burkholderiaceae</taxon>
        <taxon>Burkholderia</taxon>
        <taxon>Burkholderia cepacia complex</taxon>
    </lineage>
</organism>
<name>A0A892IDY6_9BURK</name>
<accession>A0A892IDY6</accession>
<dbReference type="AlphaFoldDB" id="A0A892IDY6"/>
<protein>
    <submittedName>
        <fullName evidence="1">Uncharacterized protein</fullName>
    </submittedName>
</protein>
<keyword evidence="2" id="KW-1185">Reference proteome</keyword>
<evidence type="ECO:0000313" key="2">
    <source>
        <dbReference type="Proteomes" id="UP000625568"/>
    </source>
</evidence>